<evidence type="ECO:0000256" key="3">
    <source>
        <dbReference type="ARBA" id="ARBA00023125"/>
    </source>
</evidence>
<feature type="DNA-binding region" description="OmpR/PhoB-type" evidence="5">
    <location>
        <begin position="48"/>
        <end position="149"/>
    </location>
</feature>
<dbReference type="SUPFAM" id="SSF51735">
    <property type="entry name" value="NAD(P)-binding Rossmann-fold domains"/>
    <property type="match status" value="1"/>
</dbReference>
<keyword evidence="2" id="KW-0805">Transcription regulation</keyword>
<dbReference type="Proteomes" id="UP000277256">
    <property type="component" value="Unassembled WGS sequence"/>
</dbReference>
<keyword evidence="9" id="KW-1185">Reference proteome</keyword>
<dbReference type="InterPro" id="IPR036291">
    <property type="entry name" value="NAD(P)-bd_dom_sf"/>
</dbReference>
<dbReference type="InterPro" id="IPR036388">
    <property type="entry name" value="WH-like_DNA-bd_sf"/>
</dbReference>
<feature type="domain" description="OmpR/PhoB-type" evidence="7">
    <location>
        <begin position="48"/>
        <end position="149"/>
    </location>
</feature>
<dbReference type="GO" id="GO:0043531">
    <property type="term" value="F:ADP binding"/>
    <property type="evidence" value="ECO:0007669"/>
    <property type="project" value="InterPro"/>
</dbReference>
<comment type="similarity">
    <text evidence="1">Belongs to the AfsR/DnrI/RedD regulatory family.</text>
</comment>
<comment type="caution">
    <text evidence="8">The sequence shown here is derived from an EMBL/GenBank/DDBJ whole genome shotgun (WGS) entry which is preliminary data.</text>
</comment>
<feature type="region of interest" description="Disordered" evidence="6">
    <location>
        <begin position="304"/>
        <end position="334"/>
    </location>
</feature>
<dbReference type="Gene3D" id="1.25.40.10">
    <property type="entry name" value="Tetratricopeptide repeat domain"/>
    <property type="match status" value="2"/>
</dbReference>
<evidence type="ECO:0000256" key="6">
    <source>
        <dbReference type="SAM" id="MobiDB-lite"/>
    </source>
</evidence>
<dbReference type="Gene3D" id="1.10.10.10">
    <property type="entry name" value="Winged helix-like DNA-binding domain superfamily/Winged helix DNA-binding domain"/>
    <property type="match status" value="1"/>
</dbReference>
<dbReference type="AlphaFoldDB" id="A0A426V3A2"/>
<dbReference type="Pfam" id="PF03704">
    <property type="entry name" value="BTAD"/>
    <property type="match status" value="1"/>
</dbReference>
<keyword evidence="3 5" id="KW-0238">DNA-binding</keyword>
<dbReference type="InterPro" id="IPR016032">
    <property type="entry name" value="Sig_transdc_resp-reg_C-effctor"/>
</dbReference>
<dbReference type="Gene3D" id="3.40.50.720">
    <property type="entry name" value="NAD(P)-binding Rossmann-like Domain"/>
    <property type="match status" value="1"/>
</dbReference>
<evidence type="ECO:0000256" key="1">
    <source>
        <dbReference type="ARBA" id="ARBA00005820"/>
    </source>
</evidence>
<evidence type="ECO:0000256" key="2">
    <source>
        <dbReference type="ARBA" id="ARBA00023015"/>
    </source>
</evidence>
<reference evidence="8 9" key="1">
    <citation type="submission" date="2018-12" db="EMBL/GenBank/DDBJ databases">
        <title>Glycomyces sp. YIM 121974 draft genome.</title>
        <authorList>
            <person name="Li Q."/>
        </authorList>
    </citation>
    <scope>NUCLEOTIDE SEQUENCE [LARGE SCALE GENOMIC DNA]</scope>
    <source>
        <strain evidence="8 9">YIM 121974</strain>
    </source>
</reference>
<evidence type="ECO:0000259" key="7">
    <source>
        <dbReference type="PROSITE" id="PS51755"/>
    </source>
</evidence>
<dbReference type="SUPFAM" id="SSF46894">
    <property type="entry name" value="C-terminal effector domain of the bipartite response regulators"/>
    <property type="match status" value="1"/>
</dbReference>
<keyword evidence="4" id="KW-0804">Transcription</keyword>
<dbReference type="PROSITE" id="PS51755">
    <property type="entry name" value="OMPR_PHOB"/>
    <property type="match status" value="1"/>
</dbReference>
<sequence length="1185" mass="126727">MTPLMVGVCPPPGRGGPVARRRGALVPSARTVKVARLRHDGVDCGICERWARLEDVVEFRVLGPVELADQGRVVPVDAAKQRELLALLLLRPNRTVGRDWLMDQLWRGDPPPAGRTTLQAYVYRLRRLLRGAGGSDALVSRPGGYLLAVPEGALDAERFGRSAAAGREALDAGRFDDAVDALRAGVGLWRGPAFADIDLAAVRDHARALEDQRLEAIELCLTAELAAGRHAVAVVELDALVEAHPLRERLWELLLLALHRCGRRAEALAAYRRLHRLLDDELGIQPSAPVRRLQRQILSGDTAWEATAPQRTGREEAQPVRARPPASDPVPRQLPAGVGGFTGREARLSELDELLASSGDRPPGAVVVGVISGMAGVGKTALAVHWAHQVTDHFPDGQLYVNLRGFDPDGPPLPPEAALRGFLDALGVPPERIPPTAEAQIGLYRSAVADKRLLLLLDNAFAADQVRPLLPAGSGSLVLVTSRDRLSSLIAVEHARPVPLHPLTDDEARQFLTRRLGDARTAAEPDAVQAIVDACARLPLALAVATTKAATGTDRPLFALAAALQDTHTSLDSLAGDDPTADVRAVFSWSYRSLGEEAARLFRLLGLHHGPDISAAAVASLAALAPGRARRLLAELARAHLVSETAPGRYALHDLLRAYAIELSATVDSREKRNAAAFRLLSHYVHTAHAADRLVYPGTPDVAVSLPAPAPGVAPEPLADRAAAMDWFEAEYASIAAVALHARGVFDAQVWQLAWSLHHFLSLRGRVFELTDVQHLALSAAQRTGDAAAQAHAHRVLAWCGTRLGRLDDSRSHLTRALDLSAQAGDLAGEAAAHRNLSHLAQRSGDAVGALAHSHQALALYRKAQDRFGEARALNSIGWYHAQLGEHEDARRCCEEALRLCLELDYTSLAASECGMRTIVITGGTDGMGAALARHYLAAGDRVVVIGRSRAKFEALTAAAGEAAARAEFIAADLSLLADNRRVVEHLLANHERIDALVLAASFVRQRRTVTAEGREASWALFFLGKYLLVTGLAPLLRASGRPVVVNTAVPGAPADAIDFDDLEMTEGFTFKRSNAQQRRANELLGILATADDPNLAYVTWGPTRLVRTSFAGDVGKAMAIAAAVLGRLLGQSPDAAVRPIVALIDDPAPGRAAYRGAAALALTAGDRDDEDAARLAAVLQDDLR</sequence>
<evidence type="ECO:0000256" key="5">
    <source>
        <dbReference type="PROSITE-ProRule" id="PRU01091"/>
    </source>
</evidence>
<dbReference type="InterPro" id="IPR019734">
    <property type="entry name" value="TPR_rpt"/>
</dbReference>
<proteinExistence type="inferred from homology"/>
<dbReference type="Pfam" id="PF00106">
    <property type="entry name" value="adh_short"/>
    <property type="match status" value="1"/>
</dbReference>
<dbReference type="GO" id="GO:0006355">
    <property type="term" value="P:regulation of DNA-templated transcription"/>
    <property type="evidence" value="ECO:0007669"/>
    <property type="project" value="InterPro"/>
</dbReference>
<dbReference type="Pfam" id="PF13424">
    <property type="entry name" value="TPR_12"/>
    <property type="match status" value="1"/>
</dbReference>
<dbReference type="SMART" id="SM00862">
    <property type="entry name" value="Trans_reg_C"/>
    <property type="match status" value="1"/>
</dbReference>
<dbReference type="InterPro" id="IPR051677">
    <property type="entry name" value="AfsR-DnrI-RedD_regulator"/>
</dbReference>
<dbReference type="GO" id="GO:0003677">
    <property type="term" value="F:DNA binding"/>
    <property type="evidence" value="ECO:0007669"/>
    <property type="project" value="UniProtKB-UniRule"/>
</dbReference>
<dbReference type="InterPro" id="IPR011990">
    <property type="entry name" value="TPR-like_helical_dom_sf"/>
</dbReference>
<gene>
    <name evidence="8" type="ORF">EIW28_00780</name>
</gene>
<dbReference type="InterPro" id="IPR002347">
    <property type="entry name" value="SDR_fam"/>
</dbReference>
<evidence type="ECO:0000313" key="8">
    <source>
        <dbReference type="EMBL" id="RRS01347.1"/>
    </source>
</evidence>
<dbReference type="PANTHER" id="PTHR35807:SF1">
    <property type="entry name" value="TRANSCRIPTIONAL REGULATOR REDD"/>
    <property type="match status" value="1"/>
</dbReference>
<dbReference type="SUPFAM" id="SSF48452">
    <property type="entry name" value="TPR-like"/>
    <property type="match status" value="2"/>
</dbReference>
<dbReference type="InterPro" id="IPR005158">
    <property type="entry name" value="BTAD"/>
</dbReference>
<dbReference type="SMART" id="SM01043">
    <property type="entry name" value="BTAD"/>
    <property type="match status" value="1"/>
</dbReference>
<protein>
    <submittedName>
        <fullName evidence="8">SDR family NAD(P)-dependent oxidoreductase</fullName>
    </submittedName>
</protein>
<dbReference type="SMART" id="SM00028">
    <property type="entry name" value="TPR"/>
    <property type="match status" value="4"/>
</dbReference>
<dbReference type="PANTHER" id="PTHR35807">
    <property type="entry name" value="TRANSCRIPTIONAL REGULATOR REDD-RELATED"/>
    <property type="match status" value="1"/>
</dbReference>
<dbReference type="GO" id="GO:0000160">
    <property type="term" value="P:phosphorelay signal transduction system"/>
    <property type="evidence" value="ECO:0007669"/>
    <property type="project" value="InterPro"/>
</dbReference>
<dbReference type="Pfam" id="PF00486">
    <property type="entry name" value="Trans_reg_C"/>
    <property type="match status" value="1"/>
</dbReference>
<evidence type="ECO:0000256" key="4">
    <source>
        <dbReference type="ARBA" id="ARBA00023163"/>
    </source>
</evidence>
<accession>A0A426V3A2</accession>
<organism evidence="8 9">
    <name type="scientific">Glycomyces terrestris</name>
    <dbReference type="NCBI Taxonomy" id="2493553"/>
    <lineage>
        <taxon>Bacteria</taxon>
        <taxon>Bacillati</taxon>
        <taxon>Actinomycetota</taxon>
        <taxon>Actinomycetes</taxon>
        <taxon>Glycomycetales</taxon>
        <taxon>Glycomycetaceae</taxon>
        <taxon>Glycomyces</taxon>
    </lineage>
</organism>
<dbReference type="EMBL" id="RSEB01000001">
    <property type="protein sequence ID" value="RRS01347.1"/>
    <property type="molecule type" value="Genomic_DNA"/>
</dbReference>
<name>A0A426V3A2_9ACTN</name>
<dbReference type="PRINTS" id="PR00364">
    <property type="entry name" value="DISEASERSIST"/>
</dbReference>
<dbReference type="CDD" id="cd15831">
    <property type="entry name" value="BTAD"/>
    <property type="match status" value="1"/>
</dbReference>
<dbReference type="Gene3D" id="3.40.50.300">
    <property type="entry name" value="P-loop containing nucleotide triphosphate hydrolases"/>
    <property type="match status" value="1"/>
</dbReference>
<dbReference type="InterPro" id="IPR027417">
    <property type="entry name" value="P-loop_NTPase"/>
</dbReference>
<dbReference type="SUPFAM" id="SSF52540">
    <property type="entry name" value="P-loop containing nucleoside triphosphate hydrolases"/>
    <property type="match status" value="1"/>
</dbReference>
<evidence type="ECO:0000313" key="9">
    <source>
        <dbReference type="Proteomes" id="UP000277256"/>
    </source>
</evidence>
<dbReference type="InterPro" id="IPR001867">
    <property type="entry name" value="OmpR/PhoB-type_DNA-bd"/>
</dbReference>